<proteinExistence type="predicted"/>
<evidence type="ECO:0000259" key="7">
    <source>
        <dbReference type="SMART" id="SM00849"/>
    </source>
</evidence>
<feature type="transmembrane region" description="Helical" evidence="6">
    <location>
        <begin position="514"/>
        <end position="532"/>
    </location>
</feature>
<feature type="transmembrane region" description="Helical" evidence="6">
    <location>
        <begin position="329"/>
        <end position="359"/>
    </location>
</feature>
<dbReference type="Pfam" id="PF00753">
    <property type="entry name" value="Lactamase_B"/>
    <property type="match status" value="1"/>
</dbReference>
<comment type="caution">
    <text evidence="8">The sequence shown here is derived from an EMBL/GenBank/DDBJ whole genome shotgun (WGS) entry which is preliminary data.</text>
</comment>
<sequence length="821" mass="89382">MRLASLSFVGGAVWLQQQASLPAWRELAQAIAVLAGIALLLRCCPSRMGLHRVVRHLLLLCCAVVAGFFWAAMQAQMALALALQRQDEGRDLHVSGLIDSLPYRTEQGVRFNFRIERVLSGTVNSVPQHISLGWYHGLYGVSSLVPDLKAGQRWEFTVRLQRPHGNANPYGYDYEVWLLEQGLRATGYVRKPETARLLDAFVPCGVCLVEALRGVLRSRIEQALAGQRYGAVMVALVVGDQHGIRQPDWLIYTRSGISHLISISGLHVTMIAGLFAMLAGQLWRRSFFTAAQLPLLLPAQKVAALAGAVAACAYVLLAGFGVPAQRTLYMLLVVALALWNGRIAALSHVLACALLLVVALDPWAVLWPGFWLSFGAVAVLVYAGGGRAATRDALPVSTTGLVEHVPGGRKVPTLTQRWRVILHEASHAQYAVTLGLVPLTMLLFAQFSLLSPLANAVAIPLVSLIITPLALLGSVVPEPACTWLLQLAHGLFALLACILEWLVGFPLAVWRAPMPPFTLFVWALIGTLWLLAPRGWSLRWLGLASWIPLLIVQPTAPVAGAMRVIAFDVGQGMAVLVETANHRLLYDAGPAYGADANAGSRTILPYLQGRGITALDRLIVSHSDTDHAGGALALLTALPETALWSSLAAGHSVRRAARHTQACSAGQQWDWDGVHFEMLHPLVAAGVPWGIRANTVSCVLRISSPAGSLLLAGDIEAGQERALVQRYGKQLRSSVLLVPHHGSNTSSTAEFLQAVQPRHALFQLGYRNRYHHPHPAVWSRYAAQDIARWRTDETGAIELNFDATLQITAYRQHHARYWYGQ</sequence>
<evidence type="ECO:0000313" key="9">
    <source>
        <dbReference type="Proteomes" id="UP000478090"/>
    </source>
</evidence>
<feature type="transmembrane region" description="Helical" evidence="6">
    <location>
        <begin position="260"/>
        <end position="283"/>
    </location>
</feature>
<dbReference type="InterPro" id="IPR036866">
    <property type="entry name" value="RibonucZ/Hydroxyglut_hydro"/>
</dbReference>
<dbReference type="NCBIfam" id="TIGR00360">
    <property type="entry name" value="ComEC_N-term"/>
    <property type="match status" value="1"/>
</dbReference>
<dbReference type="PANTHER" id="PTHR30619:SF1">
    <property type="entry name" value="RECOMBINATION PROTEIN 2"/>
    <property type="match status" value="1"/>
</dbReference>
<evidence type="ECO:0000256" key="4">
    <source>
        <dbReference type="ARBA" id="ARBA00022989"/>
    </source>
</evidence>
<dbReference type="Pfam" id="PF13567">
    <property type="entry name" value="DUF4131"/>
    <property type="match status" value="1"/>
</dbReference>
<reference evidence="8 9" key="1">
    <citation type="submission" date="2019-12" db="EMBL/GenBank/DDBJ databases">
        <title>Novel species isolated from a subtropical stream in China.</title>
        <authorList>
            <person name="Lu H."/>
        </authorList>
    </citation>
    <scope>NUCLEOTIDE SEQUENCE [LARGE SCALE GENOMIC DNA]</scope>
    <source>
        <strain evidence="8 9">CY13W</strain>
    </source>
</reference>
<keyword evidence="3 6" id="KW-0812">Transmembrane</keyword>
<feature type="transmembrane region" description="Helical" evidence="6">
    <location>
        <begin position="487"/>
        <end position="508"/>
    </location>
</feature>
<keyword evidence="5 6" id="KW-0472">Membrane</keyword>
<name>A0ABW9VN44_9BURK</name>
<dbReference type="InterPro" id="IPR004477">
    <property type="entry name" value="ComEC_N"/>
</dbReference>
<feature type="transmembrane region" description="Helical" evidence="6">
    <location>
        <begin position="303"/>
        <end position="322"/>
    </location>
</feature>
<feature type="transmembrane region" description="Helical" evidence="6">
    <location>
        <begin position="365"/>
        <end position="383"/>
    </location>
</feature>
<dbReference type="EMBL" id="WWCM01000006">
    <property type="protein sequence ID" value="MYM39848.1"/>
    <property type="molecule type" value="Genomic_DNA"/>
</dbReference>
<evidence type="ECO:0000256" key="6">
    <source>
        <dbReference type="SAM" id="Phobius"/>
    </source>
</evidence>
<feature type="domain" description="Metallo-beta-lactamase" evidence="7">
    <location>
        <begin position="571"/>
        <end position="766"/>
    </location>
</feature>
<comment type="subcellular location">
    <subcellularLocation>
        <location evidence="1">Cell membrane</location>
        <topology evidence="1">Multi-pass membrane protein</topology>
    </subcellularLocation>
</comment>
<dbReference type="NCBIfam" id="TIGR00361">
    <property type="entry name" value="ComEC_Rec2"/>
    <property type="match status" value="1"/>
</dbReference>
<evidence type="ECO:0000313" key="8">
    <source>
        <dbReference type="EMBL" id="MYM39848.1"/>
    </source>
</evidence>
<evidence type="ECO:0000256" key="3">
    <source>
        <dbReference type="ARBA" id="ARBA00022692"/>
    </source>
</evidence>
<dbReference type="InterPro" id="IPR001279">
    <property type="entry name" value="Metallo-B-lactamas"/>
</dbReference>
<dbReference type="InterPro" id="IPR035681">
    <property type="entry name" value="ComA-like_MBL"/>
</dbReference>
<dbReference type="Pfam" id="PF03772">
    <property type="entry name" value="Competence"/>
    <property type="match status" value="1"/>
</dbReference>
<accession>A0ABW9VN44</accession>
<keyword evidence="9" id="KW-1185">Reference proteome</keyword>
<evidence type="ECO:0000256" key="1">
    <source>
        <dbReference type="ARBA" id="ARBA00004651"/>
    </source>
</evidence>
<dbReference type="InterPro" id="IPR025405">
    <property type="entry name" value="DUF4131"/>
</dbReference>
<organism evidence="8 9">
    <name type="scientific">Duganella qianjiadongensis</name>
    <dbReference type="NCBI Taxonomy" id="2692176"/>
    <lineage>
        <taxon>Bacteria</taxon>
        <taxon>Pseudomonadati</taxon>
        <taxon>Pseudomonadota</taxon>
        <taxon>Betaproteobacteria</taxon>
        <taxon>Burkholderiales</taxon>
        <taxon>Oxalobacteraceae</taxon>
        <taxon>Telluria group</taxon>
        <taxon>Duganella</taxon>
    </lineage>
</organism>
<keyword evidence="4 6" id="KW-1133">Transmembrane helix</keyword>
<dbReference type="SUPFAM" id="SSF56281">
    <property type="entry name" value="Metallo-hydrolase/oxidoreductase"/>
    <property type="match status" value="1"/>
</dbReference>
<protein>
    <submittedName>
        <fullName evidence="8">DNA internalization-related competence protein ComEC/Rec2</fullName>
    </submittedName>
</protein>
<keyword evidence="2" id="KW-1003">Cell membrane</keyword>
<dbReference type="Proteomes" id="UP000478090">
    <property type="component" value="Unassembled WGS sequence"/>
</dbReference>
<dbReference type="Gene3D" id="3.60.15.10">
    <property type="entry name" value="Ribonuclease Z/Hydroxyacylglutathione hydrolase-like"/>
    <property type="match status" value="1"/>
</dbReference>
<evidence type="ECO:0000256" key="5">
    <source>
        <dbReference type="ARBA" id="ARBA00023136"/>
    </source>
</evidence>
<feature type="transmembrane region" description="Helical" evidence="6">
    <location>
        <begin position="427"/>
        <end position="447"/>
    </location>
</feature>
<feature type="transmembrane region" description="Helical" evidence="6">
    <location>
        <begin position="57"/>
        <end position="83"/>
    </location>
</feature>
<dbReference type="InterPro" id="IPR004797">
    <property type="entry name" value="Competence_ComEC/Rec2"/>
</dbReference>
<dbReference type="CDD" id="cd07731">
    <property type="entry name" value="ComA-like_MBL-fold"/>
    <property type="match status" value="1"/>
</dbReference>
<gene>
    <name evidence="8" type="ORF">GTP27_10960</name>
</gene>
<feature type="transmembrane region" description="Helical" evidence="6">
    <location>
        <begin position="453"/>
        <end position="475"/>
    </location>
</feature>
<evidence type="ECO:0000256" key="2">
    <source>
        <dbReference type="ARBA" id="ARBA00022475"/>
    </source>
</evidence>
<dbReference type="InterPro" id="IPR052159">
    <property type="entry name" value="Competence_DNA_uptake"/>
</dbReference>
<dbReference type="PANTHER" id="PTHR30619">
    <property type="entry name" value="DNA INTERNALIZATION/COMPETENCE PROTEIN COMEC/REC2"/>
    <property type="match status" value="1"/>
</dbReference>
<dbReference type="SMART" id="SM00849">
    <property type="entry name" value="Lactamase_B"/>
    <property type="match status" value="1"/>
</dbReference>